<evidence type="ECO:0000256" key="5">
    <source>
        <dbReference type="RuleBase" id="RU363019"/>
    </source>
</evidence>
<dbReference type="Gene3D" id="2.40.100.10">
    <property type="entry name" value="Cyclophilin-like"/>
    <property type="match status" value="1"/>
</dbReference>
<dbReference type="Pfam" id="PF00160">
    <property type="entry name" value="Pro_isomerase"/>
    <property type="match status" value="1"/>
</dbReference>
<dbReference type="InterPro" id="IPR029000">
    <property type="entry name" value="Cyclophilin-like_dom_sf"/>
</dbReference>
<dbReference type="PROSITE" id="PS50072">
    <property type="entry name" value="CSA_PPIASE_2"/>
    <property type="match status" value="1"/>
</dbReference>
<dbReference type="FunFam" id="2.40.100.10:FF:000013">
    <property type="entry name" value="Peptidyl-prolyl cis-trans isomerase"/>
    <property type="match status" value="1"/>
</dbReference>
<dbReference type="GO" id="GO:0005737">
    <property type="term" value="C:cytoplasm"/>
    <property type="evidence" value="ECO:0007669"/>
    <property type="project" value="TreeGrafter"/>
</dbReference>
<keyword evidence="8" id="KW-1185">Reference proteome</keyword>
<evidence type="ECO:0000256" key="2">
    <source>
        <dbReference type="ARBA" id="ARBA00007365"/>
    </source>
</evidence>
<dbReference type="EC" id="5.2.1.8" evidence="5"/>
<organism evidence="7 8">
    <name type="scientific">Acer yangbiense</name>
    <dbReference type="NCBI Taxonomy" id="1000413"/>
    <lineage>
        <taxon>Eukaryota</taxon>
        <taxon>Viridiplantae</taxon>
        <taxon>Streptophyta</taxon>
        <taxon>Embryophyta</taxon>
        <taxon>Tracheophyta</taxon>
        <taxon>Spermatophyta</taxon>
        <taxon>Magnoliopsida</taxon>
        <taxon>eudicotyledons</taxon>
        <taxon>Gunneridae</taxon>
        <taxon>Pentapetalae</taxon>
        <taxon>rosids</taxon>
        <taxon>malvids</taxon>
        <taxon>Sapindales</taxon>
        <taxon>Sapindaceae</taxon>
        <taxon>Hippocastanoideae</taxon>
        <taxon>Acereae</taxon>
        <taxon>Acer</taxon>
    </lineage>
</organism>
<dbReference type="PANTHER" id="PTHR11071:SF552">
    <property type="entry name" value="PEPTIDYL-PROLYL CIS-TRANS ISOMERASE CYP26-1"/>
    <property type="match status" value="1"/>
</dbReference>
<protein>
    <recommendedName>
        <fullName evidence="5">Peptidyl-prolyl cis-trans isomerase</fullName>
        <shortName evidence="5">PPIase</shortName>
        <ecNumber evidence="5">5.2.1.8</ecNumber>
    </recommendedName>
</protein>
<name>A0A5C7HBQ8_9ROSI</name>
<dbReference type="GO" id="GO:0003755">
    <property type="term" value="F:peptidyl-prolyl cis-trans isomerase activity"/>
    <property type="evidence" value="ECO:0007669"/>
    <property type="project" value="UniProtKB-UniRule"/>
</dbReference>
<dbReference type="PANTHER" id="PTHR11071">
    <property type="entry name" value="PEPTIDYL-PROLYL CIS-TRANS ISOMERASE"/>
    <property type="match status" value="1"/>
</dbReference>
<comment type="catalytic activity">
    <reaction evidence="1 5">
        <text>[protein]-peptidylproline (omega=180) = [protein]-peptidylproline (omega=0)</text>
        <dbReference type="Rhea" id="RHEA:16237"/>
        <dbReference type="Rhea" id="RHEA-COMP:10747"/>
        <dbReference type="Rhea" id="RHEA-COMP:10748"/>
        <dbReference type="ChEBI" id="CHEBI:83833"/>
        <dbReference type="ChEBI" id="CHEBI:83834"/>
        <dbReference type="EC" id="5.2.1.8"/>
    </reaction>
</comment>
<dbReference type="PIRSF" id="PIRSF001467">
    <property type="entry name" value="Peptidylpro_ismrse"/>
    <property type="match status" value="1"/>
</dbReference>
<dbReference type="InterPro" id="IPR002130">
    <property type="entry name" value="Cyclophilin-type_PPIase_dom"/>
</dbReference>
<keyword evidence="3 5" id="KW-0697">Rotamase</keyword>
<evidence type="ECO:0000256" key="3">
    <source>
        <dbReference type="ARBA" id="ARBA00023110"/>
    </source>
</evidence>
<comment type="caution">
    <text evidence="7">The sequence shown here is derived from an EMBL/GenBank/DDBJ whole genome shotgun (WGS) entry which is preliminary data.</text>
</comment>
<accession>A0A5C7HBQ8</accession>
<dbReference type="GO" id="GO:0016018">
    <property type="term" value="F:cyclosporin A binding"/>
    <property type="evidence" value="ECO:0007669"/>
    <property type="project" value="TreeGrafter"/>
</dbReference>
<keyword evidence="4 5" id="KW-0413">Isomerase</keyword>
<dbReference type="PRINTS" id="PR00153">
    <property type="entry name" value="CSAPPISMRASE"/>
</dbReference>
<comment type="similarity">
    <text evidence="2 5">Belongs to the cyclophilin-type PPIase family.</text>
</comment>
<evidence type="ECO:0000313" key="8">
    <source>
        <dbReference type="Proteomes" id="UP000323000"/>
    </source>
</evidence>
<dbReference type="OrthoDB" id="193499at2759"/>
<feature type="domain" description="PPIase cyclophilin-type" evidence="6">
    <location>
        <begin position="7"/>
        <end position="170"/>
    </location>
</feature>
<reference evidence="8" key="1">
    <citation type="journal article" date="2019" name="Gigascience">
        <title>De novo genome assembly of the endangered Acer yangbiense, a plant species with extremely small populations endemic to Yunnan Province, China.</title>
        <authorList>
            <person name="Yang J."/>
            <person name="Wariss H.M."/>
            <person name="Tao L."/>
            <person name="Zhang R."/>
            <person name="Yun Q."/>
            <person name="Hollingsworth P."/>
            <person name="Dao Z."/>
            <person name="Luo G."/>
            <person name="Guo H."/>
            <person name="Ma Y."/>
            <person name="Sun W."/>
        </authorList>
    </citation>
    <scope>NUCLEOTIDE SEQUENCE [LARGE SCALE GENOMIC DNA]</scope>
    <source>
        <strain evidence="8">cv. Malutang</strain>
    </source>
</reference>
<dbReference type="SUPFAM" id="SSF50891">
    <property type="entry name" value="Cyclophilin-like"/>
    <property type="match status" value="1"/>
</dbReference>
<evidence type="ECO:0000259" key="6">
    <source>
        <dbReference type="PROSITE" id="PS50072"/>
    </source>
</evidence>
<proteinExistence type="inferred from homology"/>
<dbReference type="Proteomes" id="UP000323000">
    <property type="component" value="Chromosome 9"/>
</dbReference>
<sequence length="172" mass="18644">MPNPRVFLDLNIGGQPMGRLVIELFSDNTPKTAENFRALYTGEKGIGKNGKALHYKGTTFHRVIPRSMFNGGDLTEGNGLGGESIYGDSFADENFRNKHIGPGILSMANIGPRTNNSQFIICTDKTEWLDGINVVFGIVVEGFDVMKTVQKVGSISGLTSKPVTIADYGQLC</sequence>
<dbReference type="EMBL" id="VAHF01000009">
    <property type="protein sequence ID" value="TXG53586.1"/>
    <property type="molecule type" value="Genomic_DNA"/>
</dbReference>
<dbReference type="GO" id="GO:0006457">
    <property type="term" value="P:protein folding"/>
    <property type="evidence" value="ECO:0007669"/>
    <property type="project" value="TreeGrafter"/>
</dbReference>
<dbReference type="InterPro" id="IPR024936">
    <property type="entry name" value="Cyclophilin-type_PPIase"/>
</dbReference>
<gene>
    <name evidence="7" type="ORF">EZV62_018842</name>
</gene>
<evidence type="ECO:0000256" key="4">
    <source>
        <dbReference type="ARBA" id="ARBA00023235"/>
    </source>
</evidence>
<evidence type="ECO:0000313" key="7">
    <source>
        <dbReference type="EMBL" id="TXG53586.1"/>
    </source>
</evidence>
<dbReference type="AlphaFoldDB" id="A0A5C7HBQ8"/>
<evidence type="ECO:0000256" key="1">
    <source>
        <dbReference type="ARBA" id="ARBA00000971"/>
    </source>
</evidence>
<comment type="function">
    <text evidence="5">PPIases accelerate the folding of proteins. It catalyzes the cis-trans isomerization of proline imidic peptide bonds in oligopeptides.</text>
</comment>